<dbReference type="InterPro" id="IPR011989">
    <property type="entry name" value="ARM-like"/>
</dbReference>
<feature type="compositionally biased region" description="Basic and acidic residues" evidence="1">
    <location>
        <begin position="514"/>
        <end position="524"/>
    </location>
</feature>
<evidence type="ECO:0000256" key="1">
    <source>
        <dbReference type="SAM" id="MobiDB-lite"/>
    </source>
</evidence>
<feature type="region of interest" description="Disordered" evidence="1">
    <location>
        <begin position="1"/>
        <end position="105"/>
    </location>
</feature>
<name>G4TRB5_SERID</name>
<dbReference type="Pfam" id="PF08514">
    <property type="entry name" value="STAG"/>
    <property type="match status" value="1"/>
</dbReference>
<feature type="region of interest" description="Disordered" evidence="1">
    <location>
        <begin position="954"/>
        <end position="995"/>
    </location>
</feature>
<dbReference type="Gene3D" id="1.25.10.10">
    <property type="entry name" value="Leucine-rich Repeat Variant"/>
    <property type="match status" value="1"/>
</dbReference>
<dbReference type="Pfam" id="PF24571">
    <property type="entry name" value="HEAT_SCC3-SA"/>
    <property type="match status" value="1"/>
</dbReference>
<dbReference type="GO" id="GO:0003682">
    <property type="term" value="F:chromatin binding"/>
    <property type="evidence" value="ECO:0007669"/>
    <property type="project" value="TreeGrafter"/>
</dbReference>
<feature type="compositionally biased region" description="Acidic residues" evidence="1">
    <location>
        <begin position="954"/>
        <end position="972"/>
    </location>
</feature>
<dbReference type="HOGENOM" id="CLU_003349_0_0_1"/>
<dbReference type="Proteomes" id="UP000007148">
    <property type="component" value="Unassembled WGS sequence"/>
</dbReference>
<dbReference type="OMA" id="FVANVQD"/>
<feature type="compositionally biased region" description="Basic residues" evidence="1">
    <location>
        <begin position="1212"/>
        <end position="1221"/>
    </location>
</feature>
<feature type="compositionally biased region" description="Acidic residues" evidence="1">
    <location>
        <begin position="51"/>
        <end position="66"/>
    </location>
</feature>
<dbReference type="STRING" id="1109443.G4TRB5"/>
<dbReference type="InterPro" id="IPR016024">
    <property type="entry name" value="ARM-type_fold"/>
</dbReference>
<feature type="compositionally biased region" description="Basic residues" evidence="1">
    <location>
        <begin position="13"/>
        <end position="25"/>
    </location>
</feature>
<feature type="compositionally biased region" description="Low complexity" evidence="1">
    <location>
        <begin position="1264"/>
        <end position="1281"/>
    </location>
</feature>
<dbReference type="PANTHER" id="PTHR11199:SF0">
    <property type="entry name" value="LD34181P-RELATED"/>
    <property type="match status" value="1"/>
</dbReference>
<proteinExistence type="predicted"/>
<dbReference type="InterPro" id="IPR013721">
    <property type="entry name" value="STAG"/>
</dbReference>
<feature type="compositionally biased region" description="Polar residues" evidence="1">
    <location>
        <begin position="27"/>
        <end position="47"/>
    </location>
</feature>
<evidence type="ECO:0000259" key="2">
    <source>
        <dbReference type="PROSITE" id="PS51425"/>
    </source>
</evidence>
<dbReference type="GO" id="GO:0007062">
    <property type="term" value="P:sister chromatid cohesion"/>
    <property type="evidence" value="ECO:0007669"/>
    <property type="project" value="UniProtKB-ARBA"/>
</dbReference>
<feature type="compositionally biased region" description="Basic residues" evidence="1">
    <location>
        <begin position="1247"/>
        <end position="1260"/>
    </location>
</feature>
<dbReference type="GO" id="GO:0008278">
    <property type="term" value="C:cohesin complex"/>
    <property type="evidence" value="ECO:0007669"/>
    <property type="project" value="TreeGrafter"/>
</dbReference>
<feature type="domain" description="SCD" evidence="2">
    <location>
        <begin position="331"/>
        <end position="415"/>
    </location>
</feature>
<dbReference type="PROSITE" id="PS51425">
    <property type="entry name" value="SCD"/>
    <property type="match status" value="1"/>
</dbReference>
<dbReference type="InterPro" id="IPR039662">
    <property type="entry name" value="Cohesin_Scc3/SA"/>
</dbReference>
<keyword evidence="4" id="KW-1185">Reference proteome</keyword>
<gene>
    <name evidence="3" type="ORF">PIIN_07812</name>
</gene>
<dbReference type="GO" id="GO:0000785">
    <property type="term" value="C:chromatin"/>
    <property type="evidence" value="ECO:0007669"/>
    <property type="project" value="TreeGrafter"/>
</dbReference>
<feature type="compositionally biased region" description="Acidic residues" evidence="1">
    <location>
        <begin position="1225"/>
        <end position="1240"/>
    </location>
</feature>
<feature type="compositionally biased region" description="Acidic residues" evidence="1">
    <location>
        <begin position="525"/>
        <end position="534"/>
    </location>
</feature>
<dbReference type="EMBL" id="CAFZ01000258">
    <property type="protein sequence ID" value="CCA73858.1"/>
    <property type="molecule type" value="Genomic_DNA"/>
</dbReference>
<feature type="region of interest" description="Disordered" evidence="1">
    <location>
        <begin position="1208"/>
        <end position="1371"/>
    </location>
</feature>
<reference evidence="3 4" key="1">
    <citation type="journal article" date="2011" name="PLoS Pathog.">
        <title>Endophytic Life Strategies Decoded by Genome and Transcriptome Analyses of the Mutualistic Root Symbiont Piriformospora indica.</title>
        <authorList>
            <person name="Zuccaro A."/>
            <person name="Lahrmann U."/>
            <person name="Guldener U."/>
            <person name="Langen G."/>
            <person name="Pfiffi S."/>
            <person name="Biedenkopf D."/>
            <person name="Wong P."/>
            <person name="Samans B."/>
            <person name="Grimm C."/>
            <person name="Basiewicz M."/>
            <person name="Murat C."/>
            <person name="Martin F."/>
            <person name="Kogel K.H."/>
        </authorList>
    </citation>
    <scope>NUCLEOTIDE SEQUENCE [LARGE SCALE GENOMIC DNA]</scope>
    <source>
        <strain evidence="3 4">DSM 11827</strain>
    </source>
</reference>
<dbReference type="InParanoid" id="G4TRB5"/>
<dbReference type="FunCoup" id="G4TRB5">
    <property type="interactions" value="256"/>
</dbReference>
<dbReference type="eggNOG" id="KOG2011">
    <property type="taxonomic scope" value="Eukaryota"/>
</dbReference>
<protein>
    <submittedName>
        <fullName evidence="3">Related to Nuclear cohesin complex subunit</fullName>
    </submittedName>
</protein>
<dbReference type="InterPro" id="IPR020839">
    <property type="entry name" value="SCD"/>
</dbReference>
<dbReference type="OrthoDB" id="498590at2759"/>
<organism evidence="3 4">
    <name type="scientific">Serendipita indica (strain DSM 11827)</name>
    <name type="common">Root endophyte fungus</name>
    <name type="synonym">Piriformospora indica</name>
    <dbReference type="NCBI Taxonomy" id="1109443"/>
    <lineage>
        <taxon>Eukaryota</taxon>
        <taxon>Fungi</taxon>
        <taxon>Dikarya</taxon>
        <taxon>Basidiomycota</taxon>
        <taxon>Agaricomycotina</taxon>
        <taxon>Agaricomycetes</taxon>
        <taxon>Sebacinales</taxon>
        <taxon>Serendipitaceae</taxon>
        <taxon>Serendipita</taxon>
    </lineage>
</organism>
<dbReference type="InterPro" id="IPR056396">
    <property type="entry name" value="HEAT_SCC3-SA"/>
</dbReference>
<dbReference type="GO" id="GO:0005634">
    <property type="term" value="C:nucleus"/>
    <property type="evidence" value="ECO:0007669"/>
    <property type="project" value="TreeGrafter"/>
</dbReference>
<evidence type="ECO:0000313" key="3">
    <source>
        <dbReference type="EMBL" id="CCA73858.1"/>
    </source>
</evidence>
<accession>G4TRB5</accession>
<feature type="region of interest" description="Disordered" evidence="1">
    <location>
        <begin position="514"/>
        <end position="536"/>
    </location>
</feature>
<evidence type="ECO:0000313" key="4">
    <source>
        <dbReference type="Proteomes" id="UP000007148"/>
    </source>
</evidence>
<dbReference type="PANTHER" id="PTHR11199">
    <property type="entry name" value="STROMAL ANTIGEN"/>
    <property type="match status" value="1"/>
</dbReference>
<comment type="caution">
    <text evidence="3">The sequence shown here is derived from an EMBL/GenBank/DDBJ whole genome shotgun (WGS) entry which is preliminary data.</text>
</comment>
<dbReference type="SUPFAM" id="SSF48371">
    <property type="entry name" value="ARM repeat"/>
    <property type="match status" value="1"/>
</dbReference>
<sequence length="1371" mass="153775">MSDRESTPTAPRRSGRERKPIKRFSKGTGNKANDNNAGSELNGGQNTADHDDSDAPSGDEDMDEPDYVAPKAPTRGTRRGRGKGRAATTTSRKRRVDKDEEPVDGAKLARDAKISDDSALFNLILSPATALQDSVDNFLELFDNTPEKALADLINCILRSCGCNSSVDSDQVMDTDGVVDALDEFTEGFKTETMPAYPIVSKSPAFRKFRKSLAEFFTRLMVTSAEAGSLYASDLMPTLQAWLVPLSSSQVRSFRHTATVVALYLETALCQIAAGVDKEIQTLSRQKEGERGKKAARSKAREQDLETRINEVTSRRNQLKEYLNDIFNSVFVHRSRDHDAAIRADCVHELGVWFVKHSTYFLESGFLPYLGKTLSDNSTAVRLEAVKSIDCLYSKDYTAAVNHFTQTFKPRFIEMATSDIDLSVRLGVIQVLLSIDQLALLEDEERDKLCLLIFAQDVRVRKAVAPFVQRTWAEEVEQHLVGRPMTGNRAGKERQRAGAKCLSQQFIKWSQALDKEKTRRKSQDDEPSESDAEGETTVKDAVLREFALDKSSYDRIGLAVDALWEDMEYIRRWNGILDLLLMDHTNEVEASESPSRKRRPGLRKEDSVVEHVWRLTEQEEDILLHVLVAALRRATEDAKSRPKGERSTDPDDEEASLDDVTLALIKALPTLFVKHQTDVTKISKVLIIPQLMNIGMYLEMRMITAYEALWDDISKQFLTHSSHDVIRHSVLAMKHMFLATSLQNTNRKKLGELEEEMSMAIKLLAGSGKNSLKQLATKTFDEDSLHAAGLTVYRISTLLSVKDLVPWLEDNDSGKGIRPLDVFSALVERAKLGHQREDRLIEQAIYVLFSFILWKSHSISAVDLSSAEGHALQQSIKQQRDPIIEMLIEYLVGENSQVTKKVKQAAFLTIIRLHMVFGPSSSHPDLHIEMEEQTQHRLAGYVQAVIDEYAEELEEIEDQDSTDGDSDVEMDEENKKKRRKTVKKNKEVNGQPEELSSSRLEKDYVFHSLLAPFIQAIRTETISFEHSSIILAHYGRFGDMYDQLARVLVEMLRTRWQQGDGQEVTSVVQRAMREAFMLRINDRVESEDPALSLSRLLASHFIVRGAHLAVLGRLPNPHLMDMHTYLIDFLVKKAGESQDDDAQLASVASLFRALAHLVPTGTPPQESLKLKSHLENALDKAGVNAIGTDTIWDGLRVYERKLVNAPKEKAATGRKRGKGKKGAMSEDEQVENALTSEDDGAGVPRRQNTRTRPMRSRAAKSKASDQSAASSEAESEAPAPSGRRKPRRDATPDNYDAEEPEDLPVILNGSPPRSPPKSSPSKVSSKKRVHEGDVVTTPLSQKKRKEPDVPPPVDDDSEEDFIGRKFKRVKR</sequence>
<dbReference type="Pfam" id="PF21581">
    <property type="entry name" value="SCD"/>
    <property type="match status" value="1"/>
</dbReference>